<dbReference type="Proteomes" id="UP000553632">
    <property type="component" value="Unassembled WGS sequence"/>
</dbReference>
<dbReference type="EMBL" id="JABANO010031550">
    <property type="protein sequence ID" value="KAF4710069.1"/>
    <property type="molecule type" value="Genomic_DNA"/>
</dbReference>
<reference evidence="1 2" key="1">
    <citation type="submission" date="2020-04" db="EMBL/GenBank/DDBJ databases">
        <title>Perkinsus olseni comparative genomics.</title>
        <authorList>
            <person name="Bogema D.R."/>
        </authorList>
    </citation>
    <scope>NUCLEOTIDE SEQUENCE [LARGE SCALE GENOMIC DNA]</scope>
    <source>
        <strain evidence="1 2">ATCC PRA-207</strain>
    </source>
</reference>
<organism evidence="1 2">
    <name type="scientific">Perkinsus olseni</name>
    <name type="common">Perkinsus atlanticus</name>
    <dbReference type="NCBI Taxonomy" id="32597"/>
    <lineage>
        <taxon>Eukaryota</taxon>
        <taxon>Sar</taxon>
        <taxon>Alveolata</taxon>
        <taxon>Perkinsozoa</taxon>
        <taxon>Perkinsea</taxon>
        <taxon>Perkinsida</taxon>
        <taxon>Perkinsidae</taxon>
        <taxon>Perkinsus</taxon>
    </lineage>
</organism>
<feature type="non-terminal residue" evidence="1">
    <location>
        <position position="1"/>
    </location>
</feature>
<dbReference type="SUPFAM" id="SSF48371">
    <property type="entry name" value="ARM repeat"/>
    <property type="match status" value="1"/>
</dbReference>
<dbReference type="AlphaFoldDB" id="A0A7J6QNB4"/>
<comment type="caution">
    <text evidence="1">The sequence shown here is derived from an EMBL/GenBank/DDBJ whole genome shotgun (WGS) entry which is preliminary data.</text>
</comment>
<gene>
    <name evidence="1" type="primary">IPO9_3</name>
    <name evidence="1" type="ORF">FOZ63_020053</name>
</gene>
<dbReference type="Gene3D" id="1.25.10.10">
    <property type="entry name" value="Leucine-rich Repeat Variant"/>
    <property type="match status" value="1"/>
</dbReference>
<keyword evidence="2" id="KW-1185">Reference proteome</keyword>
<evidence type="ECO:0000313" key="1">
    <source>
        <dbReference type="EMBL" id="KAF4710069.1"/>
    </source>
</evidence>
<sequence>RLGSSMKPILDAVMDPVCEFIRNAQAQYVNLVVNSEEGGIDEEEDGGPTTLLVQFCELLSSVVSKSKLRSIIKGKTAVVLELLASYCQITESQMAEWSDDPATFLANEDDDFAALTVRLSAEGMAAEMLEAFSSEAFKAIIEVATALVRDGTAASANPYAWKKTEVGLLMTGWACEAINHHGEKRKPIAQVDNLVKVAAGIV</sequence>
<evidence type="ECO:0000313" key="2">
    <source>
        <dbReference type="Proteomes" id="UP000553632"/>
    </source>
</evidence>
<feature type="non-terminal residue" evidence="1">
    <location>
        <position position="202"/>
    </location>
</feature>
<dbReference type="InterPro" id="IPR016024">
    <property type="entry name" value="ARM-type_fold"/>
</dbReference>
<accession>A0A7J6QNB4</accession>
<name>A0A7J6QNB4_PEROL</name>
<proteinExistence type="predicted"/>
<protein>
    <submittedName>
        <fullName evidence="1">Importin 9</fullName>
    </submittedName>
</protein>
<dbReference type="InterPro" id="IPR011989">
    <property type="entry name" value="ARM-like"/>
</dbReference>